<dbReference type="STRING" id="229921.ADN01_00945"/>
<dbReference type="PANTHER" id="PTHR22911">
    <property type="entry name" value="ACYL-MALONYL CONDENSING ENZYME-RELATED"/>
    <property type="match status" value="1"/>
</dbReference>
<sequence>MGEAAALLTACCWVVSSLAYSASVQVVGAPVVNRARLVMAIAFLMVTHRLLMGTWFPAAEGVRWLWLGLSGFAGLVLGDWALLSAYGLVGPRIATLMMAVSPVISTFLAWAFLGERLQSWEYLGVALALAGVGLVVFERTDGLGRKVAPRRYFLGVLAGLGAAAGQSSGLILAKAGLVGGFSPLSGVLMRMLVAGAILWLATLVGGRVRSTLTTLNQNRPVIGRIALGSLMGPFVGVWLSLVAVQASHVGVASTLMAMTPVLILPVVRWGLKEQVSRRAVLGTLVSIVGVAVIFVGG</sequence>
<name>A0A0P6YH36_9CHLR</name>
<feature type="domain" description="EamA" evidence="3">
    <location>
        <begin position="154"/>
        <end position="294"/>
    </location>
</feature>
<feature type="transmembrane region" description="Helical" evidence="2">
    <location>
        <begin position="93"/>
        <end position="113"/>
    </location>
</feature>
<comment type="caution">
    <text evidence="4">The sequence shown here is derived from an EMBL/GenBank/DDBJ whole genome shotgun (WGS) entry which is preliminary data.</text>
</comment>
<reference evidence="4 5" key="1">
    <citation type="submission" date="2015-07" db="EMBL/GenBank/DDBJ databases">
        <title>Genome sequence of Levilinea saccharolytica DSM 16555.</title>
        <authorList>
            <person name="Hemp J."/>
            <person name="Ward L.M."/>
            <person name="Pace L.A."/>
            <person name="Fischer W.W."/>
        </authorList>
    </citation>
    <scope>NUCLEOTIDE SEQUENCE [LARGE SCALE GENOMIC DNA]</scope>
    <source>
        <strain evidence="4 5">KIBI-1</strain>
    </source>
</reference>
<dbReference type="InterPro" id="IPR000620">
    <property type="entry name" value="EamA_dom"/>
</dbReference>
<organism evidence="4 5">
    <name type="scientific">Levilinea saccharolytica</name>
    <dbReference type="NCBI Taxonomy" id="229921"/>
    <lineage>
        <taxon>Bacteria</taxon>
        <taxon>Bacillati</taxon>
        <taxon>Chloroflexota</taxon>
        <taxon>Anaerolineae</taxon>
        <taxon>Anaerolineales</taxon>
        <taxon>Anaerolineaceae</taxon>
        <taxon>Levilinea</taxon>
    </lineage>
</organism>
<evidence type="ECO:0000256" key="2">
    <source>
        <dbReference type="SAM" id="Phobius"/>
    </source>
</evidence>
<dbReference type="Proteomes" id="UP000050501">
    <property type="component" value="Unassembled WGS sequence"/>
</dbReference>
<feature type="domain" description="EamA" evidence="3">
    <location>
        <begin position="2"/>
        <end position="136"/>
    </location>
</feature>
<dbReference type="GO" id="GO:0016020">
    <property type="term" value="C:membrane"/>
    <property type="evidence" value="ECO:0007669"/>
    <property type="project" value="InterPro"/>
</dbReference>
<dbReference type="InterPro" id="IPR037185">
    <property type="entry name" value="EmrE-like"/>
</dbReference>
<keyword evidence="2" id="KW-1133">Transmembrane helix</keyword>
<dbReference type="RefSeq" id="WP_075070845.1">
    <property type="nucleotide sequence ID" value="NZ_LGCM01000003.1"/>
</dbReference>
<feature type="transmembrane region" description="Helical" evidence="2">
    <location>
        <begin position="221"/>
        <end position="243"/>
    </location>
</feature>
<feature type="transmembrane region" description="Helical" evidence="2">
    <location>
        <begin position="37"/>
        <end position="57"/>
    </location>
</feature>
<proteinExistence type="inferred from homology"/>
<gene>
    <name evidence="4" type="ORF">ADN01_00945</name>
</gene>
<evidence type="ECO:0000313" key="4">
    <source>
        <dbReference type="EMBL" id="KPL91527.1"/>
    </source>
</evidence>
<keyword evidence="5" id="KW-1185">Reference proteome</keyword>
<dbReference type="EMBL" id="LGCM01000003">
    <property type="protein sequence ID" value="KPL91527.1"/>
    <property type="molecule type" value="Genomic_DNA"/>
</dbReference>
<dbReference type="AlphaFoldDB" id="A0A0P6YH36"/>
<dbReference type="Gene3D" id="1.10.3730.20">
    <property type="match status" value="1"/>
</dbReference>
<feature type="transmembrane region" description="Helical" evidence="2">
    <location>
        <begin position="187"/>
        <end position="209"/>
    </location>
</feature>
<dbReference type="PANTHER" id="PTHR22911:SF137">
    <property type="entry name" value="SOLUTE CARRIER FAMILY 35 MEMBER G2-RELATED"/>
    <property type="match status" value="1"/>
</dbReference>
<keyword evidence="2" id="KW-0472">Membrane</keyword>
<evidence type="ECO:0000259" key="3">
    <source>
        <dbReference type="Pfam" id="PF00892"/>
    </source>
</evidence>
<feature type="transmembrane region" description="Helical" evidence="2">
    <location>
        <begin position="120"/>
        <end position="137"/>
    </location>
</feature>
<accession>A0A0P6YH36</accession>
<protein>
    <recommendedName>
        <fullName evidence="3">EamA domain-containing protein</fullName>
    </recommendedName>
</protein>
<dbReference type="SUPFAM" id="SSF103481">
    <property type="entry name" value="Multidrug resistance efflux transporter EmrE"/>
    <property type="match status" value="2"/>
</dbReference>
<evidence type="ECO:0000313" key="5">
    <source>
        <dbReference type="Proteomes" id="UP000050501"/>
    </source>
</evidence>
<evidence type="ECO:0000256" key="1">
    <source>
        <dbReference type="ARBA" id="ARBA00007362"/>
    </source>
</evidence>
<dbReference type="Pfam" id="PF00892">
    <property type="entry name" value="EamA"/>
    <property type="match status" value="2"/>
</dbReference>
<feature type="transmembrane region" description="Helical" evidence="2">
    <location>
        <begin position="249"/>
        <end position="267"/>
    </location>
</feature>
<feature type="transmembrane region" description="Helical" evidence="2">
    <location>
        <begin position="279"/>
        <end position="296"/>
    </location>
</feature>
<keyword evidence="2" id="KW-0812">Transmembrane</keyword>
<comment type="similarity">
    <text evidence="1">Belongs to the EamA transporter family.</text>
</comment>
<feature type="transmembrane region" description="Helical" evidence="2">
    <location>
        <begin position="64"/>
        <end position="87"/>
    </location>
</feature>